<feature type="transmembrane region" description="Helical" evidence="6">
    <location>
        <begin position="172"/>
        <end position="190"/>
    </location>
</feature>
<dbReference type="AlphaFoldDB" id="A0A0X1KSV8"/>
<feature type="transmembrane region" description="Helical" evidence="6">
    <location>
        <begin position="49"/>
        <end position="67"/>
    </location>
</feature>
<dbReference type="PaxDb" id="1123384-AJ81_09705"/>
<organism evidence="7 8">
    <name type="scientific">Pseudothermotoga hypogea DSM 11164 = NBRC 106472</name>
    <dbReference type="NCBI Taxonomy" id="1123384"/>
    <lineage>
        <taxon>Bacteria</taxon>
        <taxon>Thermotogati</taxon>
        <taxon>Thermotogota</taxon>
        <taxon>Thermotogae</taxon>
        <taxon>Thermotogales</taxon>
        <taxon>Thermotogaceae</taxon>
        <taxon>Pseudothermotoga</taxon>
    </lineage>
</organism>
<feature type="transmembrane region" description="Helical" evidence="6">
    <location>
        <begin position="297"/>
        <end position="316"/>
    </location>
</feature>
<evidence type="ECO:0000256" key="1">
    <source>
        <dbReference type="ARBA" id="ARBA00004651"/>
    </source>
</evidence>
<evidence type="ECO:0000256" key="2">
    <source>
        <dbReference type="ARBA" id="ARBA00022475"/>
    </source>
</evidence>
<feature type="transmembrane region" description="Helical" evidence="6">
    <location>
        <begin position="128"/>
        <end position="145"/>
    </location>
</feature>
<accession>A0A0X1KSV8</accession>
<comment type="subcellular location">
    <subcellularLocation>
        <location evidence="1">Cell membrane</location>
        <topology evidence="1">Multi-pass membrane protein</topology>
    </subcellularLocation>
</comment>
<evidence type="ECO:0000256" key="4">
    <source>
        <dbReference type="ARBA" id="ARBA00022989"/>
    </source>
</evidence>
<name>A0A0X1KSV8_9THEM</name>
<feature type="transmembrane region" description="Helical" evidence="6">
    <location>
        <begin position="104"/>
        <end position="123"/>
    </location>
</feature>
<feature type="transmembrane region" description="Helical" evidence="6">
    <location>
        <begin position="25"/>
        <end position="43"/>
    </location>
</feature>
<dbReference type="PANTHER" id="PTHR30482:SF10">
    <property type="entry name" value="HIGH-AFFINITY BRANCHED-CHAIN AMINO ACID TRANSPORT PROTEIN BRAE"/>
    <property type="match status" value="1"/>
</dbReference>
<feature type="transmembrane region" description="Helical" evidence="6">
    <location>
        <begin position="260"/>
        <end position="285"/>
    </location>
</feature>
<gene>
    <name evidence="7" type="ORF">AJ81_09705</name>
</gene>
<dbReference type="PANTHER" id="PTHR30482">
    <property type="entry name" value="HIGH-AFFINITY BRANCHED-CHAIN AMINO ACID TRANSPORT SYSTEM PERMEASE"/>
    <property type="match status" value="1"/>
</dbReference>
<dbReference type="GO" id="GO:0005886">
    <property type="term" value="C:plasma membrane"/>
    <property type="evidence" value="ECO:0007669"/>
    <property type="project" value="UniProtKB-SubCell"/>
</dbReference>
<dbReference type="STRING" id="1123384.AJ81_09705"/>
<dbReference type="PATRIC" id="fig|1123384.7.peg.1953"/>
<evidence type="ECO:0000256" key="5">
    <source>
        <dbReference type="ARBA" id="ARBA00023136"/>
    </source>
</evidence>
<dbReference type="InterPro" id="IPR001851">
    <property type="entry name" value="ABC_transp_permease"/>
</dbReference>
<reference evidence="7 8" key="1">
    <citation type="submission" date="2014-01" db="EMBL/GenBank/DDBJ databases">
        <title>Genome sequencing of Thermotog hypogea.</title>
        <authorList>
            <person name="Zhang X."/>
            <person name="Alvare G."/>
            <person name="Fristensky B."/>
            <person name="Chen L."/>
            <person name="Suen T."/>
            <person name="Chen Q."/>
            <person name="Ma K."/>
        </authorList>
    </citation>
    <scope>NUCLEOTIDE SEQUENCE [LARGE SCALE GENOMIC DNA]</scope>
    <source>
        <strain evidence="7 8">DSM 11164</strain>
    </source>
</reference>
<keyword evidence="2" id="KW-1003">Cell membrane</keyword>
<dbReference type="EMBL" id="CP007141">
    <property type="protein sequence ID" value="AJC74408.1"/>
    <property type="molecule type" value="Genomic_DNA"/>
</dbReference>
<protein>
    <submittedName>
        <fullName evidence="7">ABC transporter permease</fullName>
    </submittedName>
</protein>
<dbReference type="KEGG" id="phy:AJ81_09705"/>
<keyword evidence="8" id="KW-1185">Reference proteome</keyword>
<evidence type="ECO:0000256" key="6">
    <source>
        <dbReference type="SAM" id="Phobius"/>
    </source>
</evidence>
<keyword evidence="3 6" id="KW-0812">Transmembrane</keyword>
<dbReference type="CDD" id="cd06581">
    <property type="entry name" value="TM_PBP1_LivM_like"/>
    <property type="match status" value="1"/>
</dbReference>
<dbReference type="Proteomes" id="UP000077469">
    <property type="component" value="Chromosome"/>
</dbReference>
<feature type="transmembrane region" description="Helical" evidence="6">
    <location>
        <begin position="219"/>
        <end position="240"/>
    </location>
</feature>
<evidence type="ECO:0000313" key="8">
    <source>
        <dbReference type="Proteomes" id="UP000077469"/>
    </source>
</evidence>
<keyword evidence="4 6" id="KW-1133">Transmembrane helix</keyword>
<sequence>MGRLGLLRSPHSSDRVQGLREARRMKYFMILAVCVLCFLLPFFVGAYLIHVLTSIMIFLSLALSWDMMLRTGQLSFGIAGFFGLGAYASIIAVDDFSIDPLWSILVAAVFAALVALALGWIVLRLREIYFAITTLALSSVFMIFARNLSDLTGGSAGKVLYESIFKGDSIKIYWLVLSVALTVILISELFQRTRIRFAINAIRDDEIAAKCSGVNIFKYLLFVFVLTSAIQGAVGALYAQQYAFVEPESTFSANFLLLPMSMALVGGIYSTLGPIIGAVVLGLASEYLKLIMPYGHLIIYGLILIFTIMFLPRGIYGTIANKIVVKR</sequence>
<evidence type="ECO:0000256" key="3">
    <source>
        <dbReference type="ARBA" id="ARBA00022692"/>
    </source>
</evidence>
<dbReference type="Pfam" id="PF02653">
    <property type="entry name" value="BPD_transp_2"/>
    <property type="match status" value="1"/>
</dbReference>
<proteinExistence type="predicted"/>
<evidence type="ECO:0000313" key="7">
    <source>
        <dbReference type="EMBL" id="AJC74408.1"/>
    </source>
</evidence>
<keyword evidence="5 6" id="KW-0472">Membrane</keyword>
<feature type="transmembrane region" description="Helical" evidence="6">
    <location>
        <begin position="74"/>
        <end position="92"/>
    </location>
</feature>
<dbReference type="InterPro" id="IPR043428">
    <property type="entry name" value="LivM-like"/>
</dbReference>
<dbReference type="GO" id="GO:0015658">
    <property type="term" value="F:branched-chain amino acid transmembrane transporter activity"/>
    <property type="evidence" value="ECO:0007669"/>
    <property type="project" value="InterPro"/>
</dbReference>